<dbReference type="KEGG" id="epa:110244388"/>
<feature type="signal peptide" evidence="3">
    <location>
        <begin position="1"/>
        <end position="22"/>
    </location>
</feature>
<evidence type="ECO:0000256" key="3">
    <source>
        <dbReference type="SAM" id="SignalP"/>
    </source>
</evidence>
<dbReference type="EnsemblMetazoa" id="XM_021050595.2">
    <property type="protein sequence ID" value="XP_020906254.1"/>
    <property type="gene ID" value="LOC110244388"/>
</dbReference>
<feature type="chain" id="PRO_5036814117" evidence="3">
    <location>
        <begin position="23"/>
        <end position="182"/>
    </location>
</feature>
<evidence type="ECO:0000256" key="2">
    <source>
        <dbReference type="SAM" id="Phobius"/>
    </source>
</evidence>
<dbReference type="GeneID" id="110244388"/>
<feature type="compositionally biased region" description="Polar residues" evidence="1">
    <location>
        <begin position="145"/>
        <end position="155"/>
    </location>
</feature>
<organism evidence="4 5">
    <name type="scientific">Exaiptasia diaphana</name>
    <name type="common">Tropical sea anemone</name>
    <name type="synonym">Aiptasia pulchella</name>
    <dbReference type="NCBI Taxonomy" id="2652724"/>
    <lineage>
        <taxon>Eukaryota</taxon>
        <taxon>Metazoa</taxon>
        <taxon>Cnidaria</taxon>
        <taxon>Anthozoa</taxon>
        <taxon>Hexacorallia</taxon>
        <taxon>Actiniaria</taxon>
        <taxon>Aiptasiidae</taxon>
        <taxon>Exaiptasia</taxon>
    </lineage>
</organism>
<keyword evidence="5" id="KW-1185">Reference proteome</keyword>
<feature type="region of interest" description="Disordered" evidence="1">
    <location>
        <begin position="137"/>
        <end position="182"/>
    </location>
</feature>
<reference evidence="4" key="1">
    <citation type="submission" date="2022-11" db="UniProtKB">
        <authorList>
            <consortium name="EnsemblMetazoa"/>
        </authorList>
    </citation>
    <scope>IDENTIFICATION</scope>
</reference>
<accession>A0A913XKH4</accession>
<sequence>MMVIKVFLVTVVFLSILCSSYAEKYCDDAGDCSSSETCCSYKCVKGTNCLGRECVIDKECLPQEKCCVDKCADRESSNPCLDPVYIILIVSGVVFFCFASTAIIVYVIADRRRNKRTQSQRRGQVLALPTQLPYQQFDNEESIDSETTAQETLPSVPSPYEMASHETNIDDKKHVESSLPTA</sequence>
<evidence type="ECO:0000313" key="5">
    <source>
        <dbReference type="Proteomes" id="UP000887567"/>
    </source>
</evidence>
<protein>
    <submittedName>
        <fullName evidence="4">Uncharacterized protein</fullName>
    </submittedName>
</protein>
<evidence type="ECO:0000313" key="4">
    <source>
        <dbReference type="EnsemblMetazoa" id="XP_020906254.1"/>
    </source>
</evidence>
<name>A0A913XKH4_EXADI</name>
<keyword evidence="3" id="KW-0732">Signal</keyword>
<keyword evidence="2" id="KW-1133">Transmembrane helix</keyword>
<keyword evidence="2" id="KW-0812">Transmembrane</keyword>
<evidence type="ECO:0000256" key="1">
    <source>
        <dbReference type="SAM" id="MobiDB-lite"/>
    </source>
</evidence>
<dbReference type="Proteomes" id="UP000887567">
    <property type="component" value="Unplaced"/>
</dbReference>
<keyword evidence="2" id="KW-0472">Membrane</keyword>
<feature type="transmembrane region" description="Helical" evidence="2">
    <location>
        <begin position="84"/>
        <end position="109"/>
    </location>
</feature>
<dbReference type="RefSeq" id="XP_020906254.1">
    <property type="nucleotide sequence ID" value="XM_021050595.2"/>
</dbReference>
<proteinExistence type="predicted"/>
<feature type="compositionally biased region" description="Basic and acidic residues" evidence="1">
    <location>
        <begin position="163"/>
        <end position="176"/>
    </location>
</feature>
<dbReference type="AlphaFoldDB" id="A0A913XKH4"/>